<accession>A0ABQ8CPE8</accession>
<evidence type="ECO:0000313" key="1">
    <source>
        <dbReference type="EMBL" id="KAH0918186.1"/>
    </source>
</evidence>
<dbReference type="Proteomes" id="UP000824890">
    <property type="component" value="Unassembled WGS sequence"/>
</dbReference>
<gene>
    <name evidence="1" type="ORF">HID58_025846</name>
</gene>
<organism evidence="1 2">
    <name type="scientific">Brassica napus</name>
    <name type="common">Rape</name>
    <dbReference type="NCBI Taxonomy" id="3708"/>
    <lineage>
        <taxon>Eukaryota</taxon>
        <taxon>Viridiplantae</taxon>
        <taxon>Streptophyta</taxon>
        <taxon>Embryophyta</taxon>
        <taxon>Tracheophyta</taxon>
        <taxon>Spermatophyta</taxon>
        <taxon>Magnoliopsida</taxon>
        <taxon>eudicotyledons</taxon>
        <taxon>Gunneridae</taxon>
        <taxon>Pentapetalae</taxon>
        <taxon>rosids</taxon>
        <taxon>malvids</taxon>
        <taxon>Brassicales</taxon>
        <taxon>Brassicaceae</taxon>
        <taxon>Brassiceae</taxon>
        <taxon>Brassica</taxon>
    </lineage>
</organism>
<evidence type="ECO:0000313" key="2">
    <source>
        <dbReference type="Proteomes" id="UP000824890"/>
    </source>
</evidence>
<sequence length="412" mass="45778">SLPPVCLTSTDDNLLLPWLWWCLLCFHPRRIRFQFQIQIRLSPSSQISLLWLHLQNHQIHFFIYVSIVSLLLIWRRSSSSQLSDFIKQGFVTSEFVAVMSPNVHVKILPTALKRGGFGRLIYGKCEARDSHSSSISLCIGPSLADVVLTMLEALQSAKTCRLSSLQLLLDSTVLFSAMRSWLDLIKITCFLCRKLFTLFTPLSFNLFSCCSHNECCTQTICRQLHLSRASSPPHLSCSSPVSLSSSPPFCSCVGMFDDREDVTHPPSAGQGIQLIEPTTEAFHTNDTCGWENAHGGRKGTEIGGNQSHHEVLQNQRADGKGIAVSPSRFSPLQDIVEDEEDEEGEEEILKEVEDGEILESKAAGKKVQRTQAVSSRRSVAVGKQARGKVARSKDLLYVGMQGTTKKTSGRKL</sequence>
<name>A0ABQ8CPE8_BRANA</name>
<comment type="caution">
    <text evidence="1">The sequence shown here is derived from an EMBL/GenBank/DDBJ whole genome shotgun (WGS) entry which is preliminary data.</text>
</comment>
<keyword evidence="2" id="KW-1185">Reference proteome</keyword>
<protein>
    <submittedName>
        <fullName evidence="1">Uncharacterized protein</fullName>
    </submittedName>
</protein>
<feature type="non-terminal residue" evidence="1">
    <location>
        <position position="1"/>
    </location>
</feature>
<proteinExistence type="predicted"/>
<dbReference type="EMBL" id="JAGKQM010000007">
    <property type="protein sequence ID" value="KAH0918186.1"/>
    <property type="molecule type" value="Genomic_DNA"/>
</dbReference>
<reference evidence="1 2" key="1">
    <citation type="submission" date="2021-05" db="EMBL/GenBank/DDBJ databases">
        <title>Genome Assembly of Synthetic Allotetraploid Brassica napus Reveals Homoeologous Exchanges between Subgenomes.</title>
        <authorList>
            <person name="Davis J.T."/>
        </authorList>
    </citation>
    <scope>NUCLEOTIDE SEQUENCE [LARGE SCALE GENOMIC DNA]</scope>
    <source>
        <strain evidence="2">cv. Da-Ae</strain>
        <tissue evidence="1">Seedling</tissue>
    </source>
</reference>